<evidence type="ECO:0000256" key="14">
    <source>
        <dbReference type="ARBA" id="ARBA00023288"/>
    </source>
</evidence>
<evidence type="ECO:0000256" key="4">
    <source>
        <dbReference type="ARBA" id="ARBA00022452"/>
    </source>
</evidence>
<dbReference type="Pfam" id="PF02563">
    <property type="entry name" value="Poly_export"/>
    <property type="match status" value="1"/>
</dbReference>
<evidence type="ECO:0000256" key="11">
    <source>
        <dbReference type="ARBA" id="ARBA00023136"/>
    </source>
</evidence>
<evidence type="ECO:0000256" key="9">
    <source>
        <dbReference type="ARBA" id="ARBA00023065"/>
    </source>
</evidence>
<dbReference type="PANTHER" id="PTHR33619:SF3">
    <property type="entry name" value="POLYSACCHARIDE EXPORT PROTEIN GFCE-RELATED"/>
    <property type="match status" value="1"/>
</dbReference>
<keyword evidence="4" id="KW-1134">Transmembrane beta strand</keyword>
<dbReference type="InterPro" id="IPR017478">
    <property type="entry name" value="Polysacc_export_EpsE"/>
</dbReference>
<keyword evidence="14" id="KW-0449">Lipoprotein</keyword>
<evidence type="ECO:0000259" key="16">
    <source>
        <dbReference type="Pfam" id="PF10531"/>
    </source>
</evidence>
<dbReference type="InterPro" id="IPR054765">
    <property type="entry name" value="SLBB_dom"/>
</dbReference>
<gene>
    <name evidence="18" type="primary">epsE</name>
    <name evidence="18" type="ORF">U5817_13705</name>
</gene>
<evidence type="ECO:0000313" key="19">
    <source>
        <dbReference type="Proteomes" id="UP001626593"/>
    </source>
</evidence>
<evidence type="ECO:0000256" key="1">
    <source>
        <dbReference type="ARBA" id="ARBA00004571"/>
    </source>
</evidence>
<keyword evidence="5" id="KW-0762">Sugar transport</keyword>
<evidence type="ECO:0000256" key="7">
    <source>
        <dbReference type="ARBA" id="ARBA00022729"/>
    </source>
</evidence>
<keyword evidence="12" id="KW-0564">Palmitate</keyword>
<evidence type="ECO:0000259" key="15">
    <source>
        <dbReference type="Pfam" id="PF02563"/>
    </source>
</evidence>
<evidence type="ECO:0000256" key="5">
    <source>
        <dbReference type="ARBA" id="ARBA00022597"/>
    </source>
</evidence>
<accession>A0ABZ1AEH0</accession>
<dbReference type="Proteomes" id="UP001626593">
    <property type="component" value="Chromosome"/>
</dbReference>
<dbReference type="InterPro" id="IPR003715">
    <property type="entry name" value="Poly_export_N"/>
</dbReference>
<protein>
    <submittedName>
        <fullName evidence="18">Polysaccharide export protein EpsE</fullName>
    </submittedName>
</protein>
<evidence type="ECO:0000256" key="10">
    <source>
        <dbReference type="ARBA" id="ARBA00023114"/>
    </source>
</evidence>
<keyword evidence="6" id="KW-0812">Transmembrane</keyword>
<evidence type="ECO:0000256" key="13">
    <source>
        <dbReference type="ARBA" id="ARBA00023237"/>
    </source>
</evidence>
<organism evidence="18 19">
    <name type="scientific">Aromatoleum evansii</name>
    <name type="common">Azoarcus evansii</name>
    <dbReference type="NCBI Taxonomy" id="59406"/>
    <lineage>
        <taxon>Bacteria</taxon>
        <taxon>Pseudomonadati</taxon>
        <taxon>Pseudomonadota</taxon>
        <taxon>Betaproteobacteria</taxon>
        <taxon>Rhodocyclales</taxon>
        <taxon>Rhodocyclaceae</taxon>
        <taxon>Aromatoleum</taxon>
    </lineage>
</organism>
<keyword evidence="3" id="KW-0813">Transport</keyword>
<dbReference type="Gene3D" id="3.30.1950.10">
    <property type="entry name" value="wza like domain"/>
    <property type="match status" value="1"/>
</dbReference>
<dbReference type="InterPro" id="IPR049712">
    <property type="entry name" value="Poly_export"/>
</dbReference>
<evidence type="ECO:0000256" key="12">
    <source>
        <dbReference type="ARBA" id="ARBA00023139"/>
    </source>
</evidence>
<keyword evidence="8" id="KW-0625">Polysaccharide transport</keyword>
<sequence>MSHRSFTAILLIILSLLFAFGIVSPARADVADISRPGAADYVLGPGDVVRITVYQNPDLTTEARISEGGQITFPLLGGVPVGSQTAGTAERLIERLLRDGGFVLQPQVSILPVQMRGNQVSVIGLVGRPGRYPLETSNLRLSDMLASAGGIAPNGADTVVLIGLRDGKSIRREIDIPALFLKGTENDIPLAGGDILYVHRAPTFYIYGEVQRPGAFRLERNMSVMQALATGGGINQRGTVRGLQIQRRDTEGRLSVIEPALEDLLRADDVIFVRESLF</sequence>
<keyword evidence="13" id="KW-0998">Cell outer membrane</keyword>
<evidence type="ECO:0000259" key="17">
    <source>
        <dbReference type="Pfam" id="PF22461"/>
    </source>
</evidence>
<keyword evidence="11" id="KW-0472">Membrane</keyword>
<name>A0ABZ1AEH0_AROEV</name>
<dbReference type="PANTHER" id="PTHR33619">
    <property type="entry name" value="POLYSACCHARIDE EXPORT PROTEIN GFCE-RELATED"/>
    <property type="match status" value="1"/>
</dbReference>
<dbReference type="InterPro" id="IPR019554">
    <property type="entry name" value="Soluble_ligand-bd"/>
</dbReference>
<keyword evidence="19" id="KW-1185">Reference proteome</keyword>
<feature type="domain" description="Polysaccharide export protein N-terminal" evidence="15">
    <location>
        <begin position="38"/>
        <end position="110"/>
    </location>
</feature>
<reference evidence="18 19" key="1">
    <citation type="submission" date="2023-12" db="EMBL/GenBank/DDBJ databases">
        <title>A. evansii MAY27, complete genome.</title>
        <authorList>
            <person name="Wang Y."/>
        </authorList>
    </citation>
    <scope>NUCLEOTIDE SEQUENCE [LARGE SCALE GENOMIC DNA]</scope>
    <source>
        <strain evidence="18 19">MAY27</strain>
    </source>
</reference>
<keyword evidence="7" id="KW-0732">Signal</keyword>
<feature type="domain" description="Soluble ligand binding" evidence="16">
    <location>
        <begin position="204"/>
        <end position="253"/>
    </location>
</feature>
<dbReference type="Pfam" id="PF10531">
    <property type="entry name" value="SLBB"/>
    <property type="match status" value="1"/>
</dbReference>
<evidence type="ECO:0000256" key="2">
    <source>
        <dbReference type="ARBA" id="ARBA00009450"/>
    </source>
</evidence>
<feature type="domain" description="SLBB" evidence="17">
    <location>
        <begin position="119"/>
        <end position="198"/>
    </location>
</feature>
<dbReference type="NCBIfam" id="TIGR03028">
    <property type="entry name" value="EpsE"/>
    <property type="match status" value="1"/>
</dbReference>
<dbReference type="Gene3D" id="3.10.560.10">
    <property type="entry name" value="Outer membrane lipoprotein wza domain like"/>
    <property type="match status" value="2"/>
</dbReference>
<dbReference type="RefSeq" id="WP_407277712.1">
    <property type="nucleotide sequence ID" value="NZ_CP141259.1"/>
</dbReference>
<evidence type="ECO:0000256" key="3">
    <source>
        <dbReference type="ARBA" id="ARBA00022448"/>
    </source>
</evidence>
<keyword evidence="10" id="KW-0626">Porin</keyword>
<evidence type="ECO:0000313" key="18">
    <source>
        <dbReference type="EMBL" id="WRL44264.1"/>
    </source>
</evidence>
<proteinExistence type="inferred from homology"/>
<evidence type="ECO:0000256" key="8">
    <source>
        <dbReference type="ARBA" id="ARBA00023047"/>
    </source>
</evidence>
<comment type="similarity">
    <text evidence="2">Belongs to the BexD/CtrA/VexA family.</text>
</comment>
<dbReference type="EMBL" id="CP141259">
    <property type="protein sequence ID" value="WRL44264.1"/>
    <property type="molecule type" value="Genomic_DNA"/>
</dbReference>
<keyword evidence="9" id="KW-0406">Ion transport</keyword>
<dbReference type="Pfam" id="PF22461">
    <property type="entry name" value="SLBB_2"/>
    <property type="match status" value="1"/>
</dbReference>
<comment type="subcellular location">
    <subcellularLocation>
        <location evidence="1">Cell outer membrane</location>
        <topology evidence="1">Multi-pass membrane protein</topology>
    </subcellularLocation>
</comment>
<evidence type="ECO:0000256" key="6">
    <source>
        <dbReference type="ARBA" id="ARBA00022692"/>
    </source>
</evidence>